<dbReference type="AlphaFoldDB" id="A0A2R9VLS9"/>
<dbReference type="Proteomes" id="UP000856022">
    <property type="component" value="Unassembled WGS sequence"/>
</dbReference>
<reference evidence="8" key="7">
    <citation type="submission" date="2022-05" db="EMBL/GenBank/DDBJ databases">
        <title>Megaplasmid of Vibrio parahaemolyticus.</title>
        <authorList>
            <person name="Strauch E."/>
            <person name="Borowiak M."/>
        </authorList>
    </citation>
    <scope>NUCLEOTIDE SEQUENCE</scope>
    <source>
        <strain evidence="8">16-VB00198</strain>
    </source>
</reference>
<evidence type="ECO:0000313" key="3">
    <source>
        <dbReference type="EMBL" id="MDS1819180.1"/>
    </source>
</evidence>
<evidence type="ECO:0000313" key="2">
    <source>
        <dbReference type="EMBL" id="MCC3804548.1"/>
    </source>
</evidence>
<evidence type="ECO:0000313" key="1">
    <source>
        <dbReference type="EMBL" id="HAS6677392.1"/>
    </source>
</evidence>
<dbReference type="EMBL" id="CP034299">
    <property type="protein sequence ID" value="QHH11772.1"/>
    <property type="molecule type" value="Genomic_DNA"/>
</dbReference>
<dbReference type="EMBL" id="JACVHL010000004">
    <property type="protein sequence ID" value="MCC3804548.1"/>
    <property type="molecule type" value="Genomic_DNA"/>
</dbReference>
<dbReference type="Proteomes" id="UP000464718">
    <property type="component" value="Chromosome ii"/>
</dbReference>
<dbReference type="Proteomes" id="UP000726777">
    <property type="component" value="Unassembled WGS sequence"/>
</dbReference>
<proteinExistence type="predicted"/>
<evidence type="ECO:0000313" key="7">
    <source>
        <dbReference type="EMBL" id="TXN18804.1"/>
    </source>
</evidence>
<protein>
    <submittedName>
        <fullName evidence="1">Uncharacterized protein</fullName>
    </submittedName>
</protein>
<evidence type="ECO:0000313" key="13">
    <source>
        <dbReference type="Proteomes" id="UP000555836"/>
    </source>
</evidence>
<gene>
    <name evidence="6" type="ORF">EHC69_20980</name>
    <name evidence="7" type="ORF">FVP01_07400</name>
    <name evidence="5" type="ORF">HKB16_08890</name>
    <name evidence="4" type="ORF">HKB21_16940</name>
    <name evidence="1" type="ORF">I7278_11295</name>
    <name evidence="2" type="ORF">IB292_05770</name>
    <name evidence="8" type="ORF">M5598_19695</name>
    <name evidence="9" type="ORF">O1Q84_22725</name>
    <name evidence="3" type="ORF">QX249_00825</name>
</gene>
<accession>A0A2R9VLS9</accession>
<reference evidence="7 10" key="3">
    <citation type="submission" date="2019-08" db="EMBL/GenBank/DDBJ databases">
        <title>Emerging of two pre-pandemic pathogenic O4:KUT lineages of Vibrio parahaemolyticus in coastal eastern China.</title>
        <authorList>
            <person name="Yu H."/>
        </authorList>
    </citation>
    <scope>NUCLEOTIDE SEQUENCE [LARGE SCALE GENOMIC DNA]</scope>
    <source>
        <strain evidence="7 10">HZ17-383</strain>
    </source>
</reference>
<evidence type="ECO:0000313" key="10">
    <source>
        <dbReference type="Proteomes" id="UP000321504"/>
    </source>
</evidence>
<dbReference type="EMBL" id="JABCLB010001107">
    <property type="protein sequence ID" value="NMU82999.1"/>
    <property type="molecule type" value="Genomic_DNA"/>
</dbReference>
<dbReference type="EMBL" id="JABCLD010001806">
    <property type="protein sequence ID" value="NMU27290.1"/>
    <property type="molecule type" value="Genomic_DNA"/>
</dbReference>
<dbReference type="OMA" id="WPVMIDG"/>
<reference evidence="9" key="8">
    <citation type="submission" date="2022-12" db="EMBL/GenBank/DDBJ databases">
        <title>Vibrio parahaemolyticus become highly virulent by producing novel Tc toxins.</title>
        <authorList>
            <person name="Yang F."/>
            <person name="You Y."/>
            <person name="Lai Q."/>
            <person name="Xu L."/>
            <person name="Li F."/>
        </authorList>
    </citation>
    <scope>NUCLEOTIDE SEQUENCE</scope>
    <source>
        <strain evidence="9">Vp-HL-202005</strain>
    </source>
</reference>
<dbReference type="GeneID" id="44157201"/>
<organism evidence="1">
    <name type="scientific">Vibrio parahaemolyticus</name>
    <dbReference type="NCBI Taxonomy" id="670"/>
    <lineage>
        <taxon>Bacteria</taxon>
        <taxon>Pseudomonadati</taxon>
        <taxon>Pseudomonadota</taxon>
        <taxon>Gammaproteobacteria</taxon>
        <taxon>Vibrionales</taxon>
        <taxon>Vibrionaceae</taxon>
        <taxon>Vibrio</taxon>
    </lineage>
</organism>
<dbReference type="Proteomes" id="UP000321504">
    <property type="component" value="Unassembled WGS sequence"/>
</dbReference>
<reference evidence="3" key="9">
    <citation type="submission" date="2023-06" db="EMBL/GenBank/DDBJ databases">
        <title>Genomic Diversity of Vibrio spp. and Metagenomic Analysis of Pathogens in Florida Gulf Coastal Waters Following Hurricane Ian.</title>
        <authorList>
            <person name="Brumfield K.D."/>
        </authorList>
    </citation>
    <scope>NUCLEOTIDE SEQUENCE</scope>
    <source>
        <strain evidence="3">WBS2B-138</strain>
    </source>
</reference>
<reference evidence="1" key="1">
    <citation type="journal article" date="2018" name="Genome Biol.">
        <title>SKESA: strategic k-mer extension for scrupulous assemblies.</title>
        <authorList>
            <person name="Souvorov A."/>
            <person name="Agarwala R."/>
            <person name="Lipman D.J."/>
        </authorList>
    </citation>
    <scope>NUCLEOTIDE SEQUENCE</scope>
    <source>
        <strain evidence="1">1930</strain>
    </source>
</reference>
<dbReference type="OrthoDB" id="5917949at2"/>
<dbReference type="EMBL" id="CP114195">
    <property type="protein sequence ID" value="WAT92183.1"/>
    <property type="molecule type" value="Genomic_DNA"/>
</dbReference>
<dbReference type="Proteomes" id="UP001163036">
    <property type="component" value="Chromosome 2"/>
</dbReference>
<evidence type="ECO:0000313" key="8">
    <source>
        <dbReference type="EMBL" id="UYV29420.1"/>
    </source>
</evidence>
<evidence type="ECO:0000313" key="6">
    <source>
        <dbReference type="EMBL" id="QHH11772.1"/>
    </source>
</evidence>
<evidence type="ECO:0000313" key="9">
    <source>
        <dbReference type="EMBL" id="WAT92183.1"/>
    </source>
</evidence>
<dbReference type="EMBL" id="DACQKT010000004">
    <property type="protein sequence ID" value="HAS6677392.1"/>
    <property type="molecule type" value="Genomic_DNA"/>
</dbReference>
<dbReference type="RefSeq" id="WP_005466428.1">
    <property type="nucleotide sequence ID" value="NZ_CAJDZF010000004.1"/>
</dbReference>
<dbReference type="Proteomes" id="UP001156560">
    <property type="component" value="Chromosome 2"/>
</dbReference>
<dbReference type="Proteomes" id="UP000555836">
    <property type="component" value="Unassembled WGS sequence"/>
</dbReference>
<name>A0A2R9VLS9_VIBPH</name>
<sequence>MLTLQLAYKPFGVGEWTYTTVSHEVAKFLAREYASYGWPVMIDGSPYSNEEPLAA</sequence>
<evidence type="ECO:0000313" key="11">
    <source>
        <dbReference type="Proteomes" id="UP000464718"/>
    </source>
</evidence>
<reference evidence="1" key="4">
    <citation type="submission" date="2019-12" db="EMBL/GenBank/DDBJ databases">
        <authorList>
            <consortium name="NCBI Pathogen Detection Project"/>
        </authorList>
    </citation>
    <scope>NUCLEOTIDE SEQUENCE</scope>
    <source>
        <strain evidence="1">1930</strain>
    </source>
</reference>
<evidence type="ECO:0000313" key="4">
    <source>
        <dbReference type="EMBL" id="NMU27290.1"/>
    </source>
</evidence>
<dbReference type="EMBL" id="VRMQ01000001">
    <property type="protein sequence ID" value="TXN18804.1"/>
    <property type="molecule type" value="Genomic_DNA"/>
</dbReference>
<reference evidence="2" key="6">
    <citation type="submission" date="2020-09" db="EMBL/GenBank/DDBJ databases">
        <title>Genome sequence of Vibrio parahaemolyticus isolates.</title>
        <authorList>
            <person name="Hammerl J.A."/>
            <person name="Strauch E."/>
        </authorList>
    </citation>
    <scope>NUCLEOTIDE SEQUENCE</scope>
    <source>
        <strain evidence="2">17-VB00146</strain>
    </source>
</reference>
<dbReference type="EMBL" id="CP097356">
    <property type="protein sequence ID" value="UYV29420.1"/>
    <property type="molecule type" value="Genomic_DNA"/>
</dbReference>
<dbReference type="Proteomes" id="UP001253193">
    <property type="component" value="Unassembled WGS sequence"/>
</dbReference>
<dbReference type="EMBL" id="JAUHGG010000001">
    <property type="protein sequence ID" value="MDS1819180.1"/>
    <property type="molecule type" value="Genomic_DNA"/>
</dbReference>
<dbReference type="Proteomes" id="UP000518904">
    <property type="component" value="Unassembled WGS sequence"/>
</dbReference>
<reference evidence="12 13" key="5">
    <citation type="submission" date="2020-04" db="EMBL/GenBank/DDBJ databases">
        <title>Whole-genome sequencing of Vibrio spp. from China reveals different genetic environments of blaCTX-M-14 among diverse lineages.</title>
        <authorList>
            <person name="Zheng Z."/>
            <person name="Ye L."/>
            <person name="Chen S."/>
        </authorList>
    </citation>
    <scope>NUCLEOTIDE SEQUENCE [LARGE SCALE GENOMIC DNA]</scope>
    <source>
        <strain evidence="5 12">Vb0551</strain>
        <strain evidence="4 13">Vb0574</strain>
    </source>
</reference>
<evidence type="ECO:0000313" key="5">
    <source>
        <dbReference type="EMBL" id="NMU82999.1"/>
    </source>
</evidence>
<reference evidence="6 11" key="2">
    <citation type="submission" date="2018-12" db="EMBL/GenBank/DDBJ databases">
        <title>Genomic insights into the evolutionary origins and pathogenicity of five Vibrio parahaemolyticus strains isolated from the shrimp with acute hepatopancreatic necrosis disease (AHPND).</title>
        <authorList>
            <person name="Yang Q."/>
            <person name="Dong X."/>
            <person name="Xie G."/>
            <person name="Fu S."/>
            <person name="Zou P."/>
            <person name="Sun J."/>
            <person name="Wang Y."/>
            <person name="Huang J."/>
        </authorList>
    </citation>
    <scope>NUCLEOTIDE SEQUENCE [LARGE SCALE GENOMIC DNA]</scope>
    <source>
        <strain evidence="6 11">20160303005-1</strain>
    </source>
</reference>
<evidence type="ECO:0000313" key="12">
    <source>
        <dbReference type="Proteomes" id="UP000518904"/>
    </source>
</evidence>